<dbReference type="Gene3D" id="3.90.79.10">
    <property type="entry name" value="Nucleoside Triphosphate Pyrophosphohydrolase"/>
    <property type="match status" value="1"/>
</dbReference>
<dbReference type="InterPro" id="IPR031804">
    <property type="entry name" value="DUF4743"/>
</dbReference>
<dbReference type="Pfam" id="PF15916">
    <property type="entry name" value="DUF4743"/>
    <property type="match status" value="1"/>
</dbReference>
<reference evidence="2" key="1">
    <citation type="submission" date="2020-11" db="EMBL/GenBank/DDBJ databases">
        <authorList>
            <person name="Tran Van P."/>
        </authorList>
    </citation>
    <scope>NUCLEOTIDE SEQUENCE</scope>
</reference>
<dbReference type="PANTHER" id="PTHR13622">
    <property type="entry name" value="THIAMIN PYROPHOSPHOKINASE"/>
    <property type="match status" value="1"/>
</dbReference>
<dbReference type="EMBL" id="OC008184">
    <property type="protein sequence ID" value="CAD7267011.1"/>
    <property type="molecule type" value="Genomic_DNA"/>
</dbReference>
<feature type="domain" description="DUF4743" evidence="1">
    <location>
        <begin position="133"/>
        <end position="240"/>
    </location>
</feature>
<sequence>MGQFPMRERPIPFEFSELRVGGGPSDTVMFKLSDLLACLVSSGPSYTVMFKQSDLLACLARSGPSDTVMFKLSDLLACLASSGPSYTVMFKLSDLLACLVSSGPSDTVMFKLSDLLACLASSGWGEDHQTQSCIHKGDCRPFIVEGHQVGLVRPDVMCELLRYPDIFHVQPDGVELNPAFRDYAERSAKVEAFLKECRANNLFVALKGWRDECYEVRPMFSEDSLLKMDRSATCLFGIRNYGVDINGYVMDPERGLCIWLQRRSPTKETWPGKWDNMVCTVSNAAFSFEITNLTVFTLI</sequence>
<dbReference type="AlphaFoldDB" id="A0A7R9B8F5"/>
<organism evidence="2">
    <name type="scientific">Timema shepardi</name>
    <name type="common">Walking stick</name>
    <dbReference type="NCBI Taxonomy" id="629360"/>
    <lineage>
        <taxon>Eukaryota</taxon>
        <taxon>Metazoa</taxon>
        <taxon>Ecdysozoa</taxon>
        <taxon>Arthropoda</taxon>
        <taxon>Hexapoda</taxon>
        <taxon>Insecta</taxon>
        <taxon>Pterygota</taxon>
        <taxon>Neoptera</taxon>
        <taxon>Polyneoptera</taxon>
        <taxon>Phasmatodea</taxon>
        <taxon>Timematodea</taxon>
        <taxon>Timematoidea</taxon>
        <taxon>Timematidae</taxon>
        <taxon>Timema</taxon>
    </lineage>
</organism>
<proteinExistence type="predicted"/>
<accession>A0A7R9B8F5</accession>
<name>A0A7R9B8F5_TIMSH</name>
<dbReference type="GO" id="GO:0044715">
    <property type="term" value="F:8-oxo-dGDP phosphatase activity"/>
    <property type="evidence" value="ECO:0007669"/>
    <property type="project" value="TreeGrafter"/>
</dbReference>
<protein>
    <recommendedName>
        <fullName evidence="1">DUF4743 domain-containing protein</fullName>
    </recommendedName>
</protein>
<dbReference type="Gene3D" id="3.30.750.160">
    <property type="match status" value="1"/>
</dbReference>
<evidence type="ECO:0000259" key="1">
    <source>
        <dbReference type="Pfam" id="PF15916"/>
    </source>
</evidence>
<dbReference type="PANTHER" id="PTHR13622:SF8">
    <property type="entry name" value="THIAMIN PYROPHOSPHOKINASE 1"/>
    <property type="match status" value="1"/>
</dbReference>
<gene>
    <name evidence="2" type="ORF">TSIB3V08_LOCUS11025</name>
</gene>
<evidence type="ECO:0000313" key="2">
    <source>
        <dbReference type="EMBL" id="CAD7267011.1"/>
    </source>
</evidence>